<dbReference type="EMBL" id="DAAGQE010000004">
    <property type="protein sequence ID" value="HAB4098938.1"/>
    <property type="molecule type" value="Genomic_DNA"/>
</dbReference>
<dbReference type="GO" id="GO:0016740">
    <property type="term" value="F:transferase activity"/>
    <property type="evidence" value="ECO:0007669"/>
    <property type="project" value="InterPro"/>
</dbReference>
<dbReference type="EMBL" id="DAAGPC010000001">
    <property type="protein sequence ID" value="HAB3976093.1"/>
    <property type="molecule type" value="Genomic_DNA"/>
</dbReference>
<accession>A0A6X8JLT4</accession>
<evidence type="ECO:0000313" key="6">
    <source>
        <dbReference type="EMBL" id="HAB4098938.1"/>
    </source>
</evidence>
<evidence type="ECO:0000313" key="11">
    <source>
        <dbReference type="EMBL" id="HAB5328960.1"/>
    </source>
</evidence>
<dbReference type="Pfam" id="PF16957">
    <property type="entry name" value="Mal_decarbox_Al"/>
    <property type="match status" value="1"/>
</dbReference>
<dbReference type="AlphaFoldDB" id="A0A6X8JLT4"/>
<reference evidence="2" key="2">
    <citation type="submission" date="2019-10" db="EMBL/GenBank/DDBJ databases">
        <authorList>
            <consortium name="NCBI Pathogen Detection Project"/>
        </authorList>
    </citation>
    <scope>NUCLEOTIDE SEQUENCE</scope>
    <source>
        <strain evidence="2">Salmonella enterica</strain>
    </source>
</reference>
<dbReference type="InterPro" id="IPR005777">
    <property type="entry name" value="MadA"/>
</dbReference>
<organism evidence="2">
    <name type="scientific">Salmonella diarizonae</name>
    <dbReference type="NCBI Taxonomy" id="59204"/>
    <lineage>
        <taxon>Bacteria</taxon>
        <taxon>Pseudomonadati</taxon>
        <taxon>Pseudomonadota</taxon>
        <taxon>Gammaproteobacteria</taxon>
        <taxon>Enterobacterales</taxon>
        <taxon>Enterobacteriaceae</taxon>
        <taxon>Salmonella</taxon>
    </lineage>
</organism>
<evidence type="ECO:0000313" key="3">
    <source>
        <dbReference type="EMBL" id="HAB1989660.1"/>
    </source>
</evidence>
<proteinExistence type="predicted"/>
<dbReference type="InterPro" id="IPR037171">
    <property type="entry name" value="NagB/RpiA_transferase-like"/>
</dbReference>
<evidence type="ECO:0000313" key="12">
    <source>
        <dbReference type="EMBL" id="HAB5839310.1"/>
    </source>
</evidence>
<evidence type="ECO:0000313" key="7">
    <source>
        <dbReference type="EMBL" id="HAB4454838.1"/>
    </source>
</evidence>
<protein>
    <submittedName>
        <fullName evidence="2">Malonate decarboxylase subunit alpha</fullName>
    </submittedName>
</protein>
<dbReference type="EMBL" id="DAAGXW010000001">
    <property type="protein sequence ID" value="HAB5015063.1"/>
    <property type="molecule type" value="Genomic_DNA"/>
</dbReference>
<dbReference type="EMBL" id="DAAFWY010000001">
    <property type="protein sequence ID" value="HAB1844976.1"/>
    <property type="molecule type" value="Genomic_DNA"/>
</dbReference>
<evidence type="ECO:0000313" key="5">
    <source>
        <dbReference type="EMBL" id="HAB3976093.1"/>
    </source>
</evidence>
<evidence type="ECO:0000313" key="2">
    <source>
        <dbReference type="EMBL" id="HAB1976515.1"/>
    </source>
</evidence>
<name>A0A6X8JLT4_SALDZ</name>
<dbReference type="SUPFAM" id="SSF100950">
    <property type="entry name" value="NagB/RpiA/CoA transferase-like"/>
    <property type="match status" value="2"/>
</dbReference>
<evidence type="ECO:0000313" key="14">
    <source>
        <dbReference type="EMBL" id="HAE1595384.1"/>
    </source>
</evidence>
<dbReference type="EMBL" id="DAAFXY010000001">
    <property type="protein sequence ID" value="HAB1976515.1"/>
    <property type="molecule type" value="Genomic_DNA"/>
</dbReference>
<dbReference type="EMBL" id="DAAHFA010000001">
    <property type="protein sequence ID" value="HAB5839310.1"/>
    <property type="molecule type" value="Genomic_DNA"/>
</dbReference>
<evidence type="ECO:0000313" key="8">
    <source>
        <dbReference type="EMBL" id="HAB4718225.1"/>
    </source>
</evidence>
<dbReference type="EMBL" id="DAAGVL010000002">
    <property type="protein sequence ID" value="HAB4718225.1"/>
    <property type="molecule type" value="Genomic_DNA"/>
</dbReference>
<evidence type="ECO:0000313" key="4">
    <source>
        <dbReference type="EMBL" id="HAB2325482.1"/>
    </source>
</evidence>
<comment type="caution">
    <text evidence="2">The sequence shown here is derived from an EMBL/GenBank/DDBJ whole genome shotgun (WGS) entry which is preliminary data.</text>
</comment>
<dbReference type="NCBIfam" id="TIGR01110">
    <property type="entry name" value="mdcA"/>
    <property type="match status" value="1"/>
</dbReference>
<sequence>MLSGQTPARVWNTRRNEKQRRLASVPVQGKVLPTADLTAMLEKLIAPGDRVVLEGNNQKQADFLSRMLAEVNPQKVHDLHMIMPSVGRSEHLDIFEKGIARKLDFSFSGTQSLRISQLLEDGQLEIGAIHTYIELYSRLYVDLAPNVALIAGYKADRKGNLYTGPSTEDTPALVEAAAFHDGIVIAQVNELVDDECDLPRVDIPGSWIDYVVVADKPFFIEPLFTRDPRLIKQEHILMAMMAIKGIYAEHQVQSLNHGIGFNTAAIELLLPTYGEQLGLKGKICKHWTLNPHPTLIPAIESGWVESVHCFGGELGMEEYIRARPDVFFTGADGSMRSNRAFCQLAGQYAVDMFIGSTLQVDGYANSSTVTRGRLSGFGGAPNMGHDPHGRRHATPAWLNMITEPDPMQRGKKLVVQMVETFQAGVKPTFVEKLDAIDVAKASGMPLAPVMIYGDDVTHVLTEEGIAYLYRAKDLEERRAMVAAVAGITDIGLGVDAKRVAELRSSGKVVYPEDMDIRRTDATRSLLAAGSVAELRSSGKVVYPEDMDIRRTDATRSLLAAGSVADLVEWSGGLYNPPAKFRSW</sequence>
<evidence type="ECO:0000313" key="9">
    <source>
        <dbReference type="EMBL" id="HAB4724213.1"/>
    </source>
</evidence>
<evidence type="ECO:0000313" key="13">
    <source>
        <dbReference type="EMBL" id="HAE1472458.1"/>
    </source>
</evidence>
<dbReference type="EMBL" id="DAAGVM010000039">
    <property type="protein sequence ID" value="HAB4724213.1"/>
    <property type="molecule type" value="Genomic_DNA"/>
</dbReference>
<dbReference type="PANTHER" id="PTHR43293:SF2">
    <property type="entry name" value="MALONATE DECARBOXYLASE ALPHA SUBUNIT"/>
    <property type="match status" value="1"/>
</dbReference>
<dbReference type="EMBL" id="DAAGBA010000027">
    <property type="protein sequence ID" value="HAB2325482.1"/>
    <property type="molecule type" value="Genomic_DNA"/>
</dbReference>
<dbReference type="EMBL" id="DAAQZP010000025">
    <property type="protein sequence ID" value="HAE1595384.1"/>
    <property type="molecule type" value="Genomic_DNA"/>
</dbReference>
<dbReference type="PANTHER" id="PTHR43293">
    <property type="entry name" value="ACETATE COA-TRANSFERASE YDIF"/>
    <property type="match status" value="1"/>
</dbReference>
<reference evidence="2" key="1">
    <citation type="journal article" date="2018" name="Genome Biol.">
        <title>SKESA: strategic k-mer extension for scrupulous assemblies.</title>
        <authorList>
            <person name="Souvorov A."/>
            <person name="Agarwala R."/>
            <person name="Lipman D.J."/>
        </authorList>
    </citation>
    <scope>NUCLEOTIDE SEQUENCE</scope>
    <source>
        <strain evidence="2">Salmonella enterica</strain>
    </source>
</reference>
<gene>
    <name evidence="2" type="primary">mdcA</name>
    <name evidence="14" type="ORF">G2997_11960</name>
    <name evidence="13" type="ORF">G3A00_00120</name>
    <name evidence="10" type="ORF">GB016_00290</name>
    <name evidence="2" type="ORF">GB034_00120</name>
    <name evidence="3" type="ORF">GB088_00120</name>
    <name evidence="12" type="ORF">GB246_00120</name>
    <name evidence="4" type="ORF">GB337_10780</name>
    <name evidence="11" type="ORF">GBS30_04500</name>
    <name evidence="5" type="ORF">GBX19_00290</name>
    <name evidence="6" type="ORF">GBY15_04160</name>
    <name evidence="7" type="ORF">GBY49_00120</name>
    <name evidence="1" type="ORF">GBZ10_00290</name>
    <name evidence="8" type="ORF">GBZ37_01790</name>
    <name evidence="9" type="ORF">GBZ41_10595</name>
</gene>
<evidence type="ECO:0000313" key="1">
    <source>
        <dbReference type="EMBL" id="HAB1844976.1"/>
    </source>
</evidence>
<dbReference type="Gene3D" id="3.40.1080.10">
    <property type="entry name" value="Glutaconate Coenzyme A-transferase"/>
    <property type="match status" value="1"/>
</dbReference>
<dbReference type="EMBL" id="DAAFYE010000001">
    <property type="protein sequence ID" value="HAB1989660.1"/>
    <property type="molecule type" value="Genomic_DNA"/>
</dbReference>
<dbReference type="EMBL" id="DAAGTE010000001">
    <property type="protein sequence ID" value="HAB4454838.1"/>
    <property type="molecule type" value="Genomic_DNA"/>
</dbReference>
<dbReference type="EMBL" id="DAAQZS010000001">
    <property type="protein sequence ID" value="HAE1472458.1"/>
    <property type="molecule type" value="Genomic_DNA"/>
</dbReference>
<dbReference type="EMBL" id="DAAHAQ010000019">
    <property type="protein sequence ID" value="HAB5328960.1"/>
    <property type="molecule type" value="Genomic_DNA"/>
</dbReference>
<evidence type="ECO:0000313" key="10">
    <source>
        <dbReference type="EMBL" id="HAB5015063.1"/>
    </source>
</evidence>